<dbReference type="SUPFAM" id="SSF51735">
    <property type="entry name" value="NAD(P)-binding Rossmann-fold domains"/>
    <property type="match status" value="1"/>
</dbReference>
<dbReference type="RefSeq" id="WP_129011912.1">
    <property type="nucleotide sequence ID" value="NZ_CP053835.1"/>
</dbReference>
<proteinExistence type="predicted"/>
<accession>A0AAE7BHQ6</accession>
<gene>
    <name evidence="1" type="ORF">ADFLV_2828</name>
</gene>
<evidence type="ECO:0000313" key="1">
    <source>
        <dbReference type="EMBL" id="QKF78798.1"/>
    </source>
</evidence>
<dbReference type="EMBL" id="CP053835">
    <property type="protein sequence ID" value="QKF78798.1"/>
    <property type="molecule type" value="Genomic_DNA"/>
</dbReference>
<dbReference type="AlphaFoldDB" id="A0AAE7BHQ6"/>
<dbReference type="Gene3D" id="3.40.50.720">
    <property type="entry name" value="NAD(P)-binding Rossmann-like Domain"/>
    <property type="match status" value="1"/>
</dbReference>
<dbReference type="Proteomes" id="UP000503313">
    <property type="component" value="Chromosome"/>
</dbReference>
<dbReference type="KEGG" id="adz:ADFLV_2828"/>
<name>A0AAE7BHQ6_9BACT</name>
<sequence>MISFKNKKVLIIGNNLGFEKDIAIKLNNLGANILLINENESLAKEILSLLQGDNNKYLNFTNIKDIENSVENTDIYIHFADEQIDNLYLIDHNKLQNIFNKNVTSYINFIKAISSKKQNINNLSVLYISSNSNQISALNMSKTLSLELFEQNIRVNSLAIDNKYKYDFNENSNELMQRISSMASYIVSEYAKFIVGEIYKIN</sequence>
<keyword evidence="2" id="KW-1185">Reference proteome</keyword>
<evidence type="ECO:0000313" key="2">
    <source>
        <dbReference type="Proteomes" id="UP000503313"/>
    </source>
</evidence>
<protein>
    <submittedName>
        <fullName evidence="1">Short-chain dehydrogenase/reductase</fullName>
    </submittedName>
</protein>
<organism evidence="1 2">
    <name type="scientific">Arcobacter defluvii</name>
    <dbReference type="NCBI Taxonomy" id="873191"/>
    <lineage>
        <taxon>Bacteria</taxon>
        <taxon>Pseudomonadati</taxon>
        <taxon>Campylobacterota</taxon>
        <taxon>Epsilonproteobacteria</taxon>
        <taxon>Campylobacterales</taxon>
        <taxon>Arcobacteraceae</taxon>
        <taxon>Arcobacter</taxon>
    </lineage>
</organism>
<reference evidence="1 2" key="1">
    <citation type="submission" date="2020-05" db="EMBL/GenBank/DDBJ databases">
        <title>Complete genome sequencing of Campylobacter and Arcobacter type strains.</title>
        <authorList>
            <person name="Miller W.G."/>
            <person name="Yee E."/>
        </authorList>
    </citation>
    <scope>NUCLEOTIDE SEQUENCE [LARGE SCALE GENOMIC DNA]</scope>
    <source>
        <strain evidence="1 2">LMG 25694</strain>
    </source>
</reference>
<dbReference type="InterPro" id="IPR036291">
    <property type="entry name" value="NAD(P)-bd_dom_sf"/>
</dbReference>